<dbReference type="Gene3D" id="3.10.105.10">
    <property type="entry name" value="Dipeptide-binding Protein, Domain 3"/>
    <property type="match status" value="1"/>
</dbReference>
<evidence type="ECO:0000256" key="4">
    <source>
        <dbReference type="ARBA" id="ARBA00022729"/>
    </source>
</evidence>
<keyword evidence="4" id="KW-0732">Signal</keyword>
<dbReference type="CDD" id="cd00995">
    <property type="entry name" value="PBP2_NikA_DppA_OppA_like"/>
    <property type="match status" value="1"/>
</dbReference>
<dbReference type="InterPro" id="IPR039424">
    <property type="entry name" value="SBP_5"/>
</dbReference>
<comment type="subcellular location">
    <subcellularLocation>
        <location evidence="1">Cell envelope</location>
    </subcellularLocation>
</comment>
<feature type="domain" description="Solute-binding protein family 5" evidence="5">
    <location>
        <begin position="97"/>
        <end position="451"/>
    </location>
</feature>
<evidence type="ECO:0000256" key="1">
    <source>
        <dbReference type="ARBA" id="ARBA00004196"/>
    </source>
</evidence>
<dbReference type="GO" id="GO:0030313">
    <property type="term" value="C:cell envelope"/>
    <property type="evidence" value="ECO:0007669"/>
    <property type="project" value="UniProtKB-SubCell"/>
</dbReference>
<reference evidence="6" key="1">
    <citation type="submission" date="2019-09" db="EMBL/GenBank/DDBJ databases">
        <authorList>
            <person name="Li J."/>
        </authorList>
    </citation>
    <scope>NUCLEOTIDE SEQUENCE [LARGE SCALE GENOMIC DNA]</scope>
    <source>
        <strain evidence="6">NRBC 14897</strain>
    </source>
</reference>
<protein>
    <submittedName>
        <fullName evidence="6">ABC transporter substrate-binding protein</fullName>
    </submittedName>
</protein>
<dbReference type="OrthoDB" id="9764591at2"/>
<comment type="similarity">
    <text evidence="2">Belongs to the bacterial solute-binding protein 5 family.</text>
</comment>
<dbReference type="Gene3D" id="3.40.190.10">
    <property type="entry name" value="Periplasmic binding protein-like II"/>
    <property type="match status" value="1"/>
</dbReference>
<accession>A0A641AS69</accession>
<evidence type="ECO:0000256" key="2">
    <source>
        <dbReference type="ARBA" id="ARBA00005695"/>
    </source>
</evidence>
<dbReference type="EMBL" id="SDPP02000001">
    <property type="protein sequence ID" value="KAA1380073.1"/>
    <property type="molecule type" value="Genomic_DNA"/>
</dbReference>
<dbReference type="GO" id="GO:0015833">
    <property type="term" value="P:peptide transport"/>
    <property type="evidence" value="ECO:0007669"/>
    <property type="project" value="TreeGrafter"/>
</dbReference>
<dbReference type="SUPFAM" id="SSF53850">
    <property type="entry name" value="Periplasmic binding protein-like II"/>
    <property type="match status" value="1"/>
</dbReference>
<proteinExistence type="inferred from homology"/>
<evidence type="ECO:0000313" key="7">
    <source>
        <dbReference type="Proteomes" id="UP001515100"/>
    </source>
</evidence>
<dbReference type="Gene3D" id="3.90.76.10">
    <property type="entry name" value="Dipeptide-binding Protein, Domain 1"/>
    <property type="match status" value="1"/>
</dbReference>
<dbReference type="AlphaFoldDB" id="A0A641AS69"/>
<dbReference type="PANTHER" id="PTHR30290">
    <property type="entry name" value="PERIPLASMIC BINDING COMPONENT OF ABC TRANSPORTER"/>
    <property type="match status" value="1"/>
</dbReference>
<evidence type="ECO:0000259" key="5">
    <source>
        <dbReference type="Pfam" id="PF00496"/>
    </source>
</evidence>
<comment type="caution">
    <text evidence="6">The sequence shown here is derived from an EMBL/GenBank/DDBJ whole genome shotgun (WGS) entry which is preliminary data.</text>
</comment>
<dbReference type="GO" id="GO:0043190">
    <property type="term" value="C:ATP-binding cassette (ABC) transporter complex"/>
    <property type="evidence" value="ECO:0007669"/>
    <property type="project" value="InterPro"/>
</dbReference>
<dbReference type="GO" id="GO:0042597">
    <property type="term" value="C:periplasmic space"/>
    <property type="evidence" value="ECO:0007669"/>
    <property type="project" value="UniProtKB-ARBA"/>
</dbReference>
<dbReference type="PANTHER" id="PTHR30290:SF10">
    <property type="entry name" value="PERIPLASMIC OLIGOPEPTIDE-BINDING PROTEIN-RELATED"/>
    <property type="match status" value="1"/>
</dbReference>
<evidence type="ECO:0000256" key="3">
    <source>
        <dbReference type="ARBA" id="ARBA00022448"/>
    </source>
</evidence>
<keyword evidence="7" id="KW-1185">Reference proteome</keyword>
<dbReference type="InterPro" id="IPR000914">
    <property type="entry name" value="SBP_5_dom"/>
</dbReference>
<dbReference type="Pfam" id="PF00496">
    <property type="entry name" value="SBP_bac_5"/>
    <property type="match status" value="1"/>
</dbReference>
<organism evidence="6 7">
    <name type="scientific">Aeromicrobium fastidiosum</name>
    <dbReference type="NCBI Taxonomy" id="52699"/>
    <lineage>
        <taxon>Bacteria</taxon>
        <taxon>Bacillati</taxon>
        <taxon>Actinomycetota</taxon>
        <taxon>Actinomycetes</taxon>
        <taxon>Propionibacteriales</taxon>
        <taxon>Nocardioidaceae</taxon>
        <taxon>Aeromicrobium</taxon>
    </lineage>
</organism>
<keyword evidence="3" id="KW-0813">Transport</keyword>
<name>A0A641AS69_9ACTN</name>
<sequence>MEDPMNITRTTCAAVSAAALMTLAACGGGSSDSSAAPKDVSIATSVPAPKGDVDSITWNLPAGEPTTLDPAQSALDSISTLDANLCEQLTTFGTDYKLQPSLAEKVTEPDDKTFVFDLRSGVTFWDGSPMTADDVIYSMDRVRDEKVASAWASSFDGVTSIEKTGPMQVTVTFDKPNVLFKWYQATPAMSIVSKAATEKLGKKFGTASGGIMCTGPYKVDQWRSGQDITLVRNDSYWGAKPKVAKARFTFDTDTSSSTSALLRGDVDGQWTNAVSSQTKLAKSDAGSMLYGQSLSPVFLTTFTQDPAVKNPDIRKALSMTVDVQGIAKSVYGGAAKPIKKLTSPATWGYSKPIFQAAYDKLPEPKQNLAEAKKLVAAAGSVPPLTFAYDNGSAEDSKVALSMQASAKQIGLDIELRSLSSTDYYKIFSDEEAREGLSGYIVRGYLDFPEPLSYDLYATQGSYYNYVGYDNPEYDKLLAEATATADDDARATLVTQAEALRSQDHYVIPIVTPYIDVFVNKRLTGLVPSQSFLYTPWLASIGSTK</sequence>
<gene>
    <name evidence="6" type="ORF">ESP62_002395</name>
</gene>
<dbReference type="PIRSF" id="PIRSF002741">
    <property type="entry name" value="MppA"/>
    <property type="match status" value="1"/>
</dbReference>
<dbReference type="Proteomes" id="UP001515100">
    <property type="component" value="Unassembled WGS sequence"/>
</dbReference>
<dbReference type="GO" id="GO:1904680">
    <property type="term" value="F:peptide transmembrane transporter activity"/>
    <property type="evidence" value="ECO:0007669"/>
    <property type="project" value="TreeGrafter"/>
</dbReference>
<dbReference type="InterPro" id="IPR030678">
    <property type="entry name" value="Peptide/Ni-bd"/>
</dbReference>
<evidence type="ECO:0000313" key="6">
    <source>
        <dbReference type="EMBL" id="KAA1380073.1"/>
    </source>
</evidence>